<evidence type="ECO:0000256" key="1">
    <source>
        <dbReference type="RuleBase" id="RU000586"/>
    </source>
</evidence>
<feature type="domain" description="Glycylpeptide N-tetradecanoyltransferase C-terminal" evidence="3">
    <location>
        <begin position="40"/>
        <end position="85"/>
    </location>
</feature>
<gene>
    <name evidence="4" type="ORF">SAY87_010943</name>
</gene>
<accession>A0AAN7GIK1</accession>
<dbReference type="InterPro" id="IPR016181">
    <property type="entry name" value="Acyl_CoA_acyltransferase"/>
</dbReference>
<comment type="catalytic activity">
    <reaction evidence="1">
        <text>N-terminal glycyl-[protein] + tetradecanoyl-CoA = N-tetradecanoylglycyl-[protein] + CoA + H(+)</text>
        <dbReference type="Rhea" id="RHEA:15521"/>
        <dbReference type="Rhea" id="RHEA-COMP:12666"/>
        <dbReference type="Rhea" id="RHEA-COMP:12667"/>
        <dbReference type="ChEBI" id="CHEBI:15378"/>
        <dbReference type="ChEBI" id="CHEBI:57287"/>
        <dbReference type="ChEBI" id="CHEBI:57385"/>
        <dbReference type="ChEBI" id="CHEBI:64723"/>
        <dbReference type="ChEBI" id="CHEBI:133050"/>
        <dbReference type="EC" id="2.3.1.97"/>
    </reaction>
</comment>
<organism evidence="4 5">
    <name type="scientific">Trapa incisa</name>
    <dbReference type="NCBI Taxonomy" id="236973"/>
    <lineage>
        <taxon>Eukaryota</taxon>
        <taxon>Viridiplantae</taxon>
        <taxon>Streptophyta</taxon>
        <taxon>Embryophyta</taxon>
        <taxon>Tracheophyta</taxon>
        <taxon>Spermatophyta</taxon>
        <taxon>Magnoliopsida</taxon>
        <taxon>eudicotyledons</taxon>
        <taxon>Gunneridae</taxon>
        <taxon>Pentapetalae</taxon>
        <taxon>rosids</taxon>
        <taxon>malvids</taxon>
        <taxon>Myrtales</taxon>
        <taxon>Lythraceae</taxon>
        <taxon>Trapa</taxon>
    </lineage>
</organism>
<dbReference type="Pfam" id="PF02799">
    <property type="entry name" value="NMT_C"/>
    <property type="match status" value="1"/>
</dbReference>
<reference evidence="4 5" key="1">
    <citation type="journal article" date="2023" name="Hortic Res">
        <title>Pangenome of water caltrop reveals structural variations and asymmetric subgenome divergence after allopolyploidization.</title>
        <authorList>
            <person name="Zhang X."/>
            <person name="Chen Y."/>
            <person name="Wang L."/>
            <person name="Yuan Y."/>
            <person name="Fang M."/>
            <person name="Shi L."/>
            <person name="Lu R."/>
            <person name="Comes H.P."/>
            <person name="Ma Y."/>
            <person name="Chen Y."/>
            <person name="Huang G."/>
            <person name="Zhou Y."/>
            <person name="Zheng Z."/>
            <person name="Qiu Y."/>
        </authorList>
    </citation>
    <scope>NUCLEOTIDE SEQUENCE [LARGE SCALE GENOMIC DNA]</scope>
    <source>
        <tissue evidence="4">Roots</tissue>
    </source>
</reference>
<dbReference type="EC" id="2.3.1.97" evidence="1"/>
<keyword evidence="5" id="KW-1185">Reference proteome</keyword>
<evidence type="ECO:0000313" key="5">
    <source>
        <dbReference type="Proteomes" id="UP001345219"/>
    </source>
</evidence>
<comment type="function">
    <text evidence="1">Adds a myristoyl group to the N-terminal glycine residue of certain cellular proteins.</text>
</comment>
<dbReference type="PANTHER" id="PTHR11377:SF5">
    <property type="entry name" value="GLYCYLPEPTIDE N-TETRADECANOYLTRANSFERASE"/>
    <property type="match status" value="1"/>
</dbReference>
<sequence>MAISLYCWSGSSNPNNNMPVLAQILLEWFLDALHPKKLIDVGFLRLGLRMTMSRTIKLYKLPESTATPGLRKMELQDVSRLTRLLGYTSPTSSSSPSLS</sequence>
<keyword evidence="1" id="KW-0012">Acyltransferase</keyword>
<dbReference type="InterPro" id="IPR022677">
    <property type="entry name" value="NMT_C"/>
</dbReference>
<dbReference type="EMBL" id="JAXIOK010000022">
    <property type="protein sequence ID" value="KAK4744631.1"/>
    <property type="molecule type" value="Genomic_DNA"/>
</dbReference>
<keyword evidence="1" id="KW-0808">Transferase</keyword>
<proteinExistence type="inferred from homology"/>
<evidence type="ECO:0000313" key="4">
    <source>
        <dbReference type="EMBL" id="KAK4744631.1"/>
    </source>
</evidence>
<dbReference type="GO" id="GO:0004379">
    <property type="term" value="F:glycylpeptide N-tetradecanoyltransferase activity"/>
    <property type="evidence" value="ECO:0007669"/>
    <property type="project" value="UniProtKB-EC"/>
</dbReference>
<comment type="similarity">
    <text evidence="2">Belongs to the NMT family.</text>
</comment>
<dbReference type="Gene3D" id="3.40.630.30">
    <property type="match status" value="1"/>
</dbReference>
<dbReference type="GO" id="GO:0005737">
    <property type="term" value="C:cytoplasm"/>
    <property type="evidence" value="ECO:0007669"/>
    <property type="project" value="TreeGrafter"/>
</dbReference>
<evidence type="ECO:0000256" key="2">
    <source>
        <dbReference type="RuleBase" id="RU004178"/>
    </source>
</evidence>
<comment type="caution">
    <text evidence="4">The sequence shown here is derived from an EMBL/GenBank/DDBJ whole genome shotgun (WGS) entry which is preliminary data.</text>
</comment>
<dbReference type="AlphaFoldDB" id="A0AAN7GIK1"/>
<name>A0AAN7GIK1_9MYRT</name>
<dbReference type="Proteomes" id="UP001345219">
    <property type="component" value="Chromosome 9"/>
</dbReference>
<dbReference type="InterPro" id="IPR000903">
    <property type="entry name" value="NMT"/>
</dbReference>
<dbReference type="SUPFAM" id="SSF55729">
    <property type="entry name" value="Acyl-CoA N-acyltransferases (Nat)"/>
    <property type="match status" value="1"/>
</dbReference>
<evidence type="ECO:0000259" key="3">
    <source>
        <dbReference type="Pfam" id="PF02799"/>
    </source>
</evidence>
<dbReference type="PANTHER" id="PTHR11377">
    <property type="entry name" value="N-MYRISTOYL TRANSFERASE"/>
    <property type="match status" value="1"/>
</dbReference>
<protein>
    <recommendedName>
        <fullName evidence="1">Glycylpeptide N-tetradecanoyltransferase</fullName>
        <ecNumber evidence="1">2.3.1.97</ecNumber>
    </recommendedName>
</protein>